<dbReference type="Gene3D" id="3.40.228.10">
    <property type="entry name" value="Dimethylsulfoxide Reductase, domain 2"/>
    <property type="match status" value="1"/>
</dbReference>
<dbReference type="GeneID" id="78818111"/>
<dbReference type="Proteomes" id="UP000001992">
    <property type="component" value="Chromosome"/>
</dbReference>
<dbReference type="PATRIC" id="fig|420247.28.peg.1457"/>
<keyword evidence="2" id="KW-0479">Metal-binding</keyword>
<sequence>MLNLKHTICPSCSTGCGITLISNNKELLGTYPYKRHEINEGKNCKNGRYCFTKYSFNKIDEPSIVNNGKLNESDFKSIIEQFIEDIKNVEPEQFGILCSGNSTNEELDLIKKFSENYGNKLFLYENGFVNLDKTATSYDDINNSKTILIIGDLYDENPLVARRVIMAKENGAKVICADNENKNTTSINSDKYIQFDSVSEFLDSLDEEILDELNEDAIIIFNKVDNEENCQKISEIGLKTNAKILPIYKKCNSKGALNKIDPINLNELKEELKNIEVLLIVNENPLDYITEDDLNSIKKIVTISYFKNDIVNKSDYVIPGKPWAFKEGSYTNSVNTNQNFKIAVPDIVNENLSEIEILMKISEKLDIDL</sequence>
<dbReference type="EC" id="1.2.1.2" evidence="7"/>
<dbReference type="SUPFAM" id="SSF53706">
    <property type="entry name" value="Formate dehydrogenase/DMSO reductase, domains 1-3"/>
    <property type="match status" value="1"/>
</dbReference>
<keyword evidence="5" id="KW-0411">Iron-sulfur</keyword>
<reference evidence="7 8" key="1">
    <citation type="journal article" date="2007" name="Proc. Natl. Acad. Sci. U.S.A.">
        <title>Genomic and metabolic adaptations of Methanobrevibacter smithii to the human gut.</title>
        <authorList>
            <person name="Samuel B.S."/>
            <person name="Hansen E.E."/>
            <person name="Manchester J.K."/>
            <person name="Coutinho P.M."/>
            <person name="Henrissat B."/>
            <person name="Fulton R."/>
            <person name="Latreille P."/>
            <person name="Kim K."/>
            <person name="Wilson R.K."/>
            <person name="Gordon J.I."/>
        </authorList>
    </citation>
    <scope>NUCLEOTIDE SEQUENCE [LARGE SCALE GENOMIC DNA]</scope>
    <source>
        <strain evidence="8">ATCC 35061 / DSM 861 / OCM 144 / PS</strain>
    </source>
</reference>
<dbReference type="GO" id="GO:0051539">
    <property type="term" value="F:4 iron, 4 sulfur cluster binding"/>
    <property type="evidence" value="ECO:0007669"/>
    <property type="project" value="UniProtKB-KW"/>
</dbReference>
<dbReference type="EnsemblBacteria" id="ABQ87668">
    <property type="protein sequence ID" value="ABQ87668"/>
    <property type="gene ID" value="Msm_1463"/>
</dbReference>
<evidence type="ECO:0000256" key="2">
    <source>
        <dbReference type="ARBA" id="ARBA00022723"/>
    </source>
</evidence>
<gene>
    <name evidence="7" type="ordered locus">Msm_1463</name>
</gene>
<evidence type="ECO:0000256" key="5">
    <source>
        <dbReference type="ARBA" id="ARBA00023014"/>
    </source>
</evidence>
<keyword evidence="3 7" id="KW-0560">Oxidoreductase</keyword>
<dbReference type="AlphaFoldDB" id="A5UN90"/>
<dbReference type="InterPro" id="IPR006963">
    <property type="entry name" value="Mopterin_OxRdtase_4Fe-4S_dom"/>
</dbReference>
<dbReference type="RefSeq" id="WP_011954525.1">
    <property type="nucleotide sequence ID" value="NC_009515.1"/>
</dbReference>
<evidence type="ECO:0000256" key="1">
    <source>
        <dbReference type="ARBA" id="ARBA00022485"/>
    </source>
</evidence>
<dbReference type="GO" id="GO:0003954">
    <property type="term" value="F:NADH dehydrogenase activity"/>
    <property type="evidence" value="ECO:0007669"/>
    <property type="project" value="TreeGrafter"/>
</dbReference>
<dbReference type="EMBL" id="CP000678">
    <property type="protein sequence ID" value="ABQ87668.1"/>
    <property type="molecule type" value="Genomic_DNA"/>
</dbReference>
<dbReference type="BioCyc" id="MSMI420247:GHWZ-1501-MONOMER"/>
<keyword evidence="8" id="KW-1185">Reference proteome</keyword>
<dbReference type="PROSITE" id="PS51669">
    <property type="entry name" value="4FE4S_MOW_BIS_MGD"/>
    <property type="match status" value="1"/>
</dbReference>
<protein>
    <submittedName>
        <fullName evidence="7">Formate dehydrogenase, alpha subunit, FdhA</fullName>
        <ecNumber evidence="7">1.2.1.2</ecNumber>
    </submittedName>
</protein>
<dbReference type="KEGG" id="msi:Msm_1463"/>
<dbReference type="STRING" id="420247.Msm_1463"/>
<evidence type="ECO:0000256" key="4">
    <source>
        <dbReference type="ARBA" id="ARBA00023004"/>
    </source>
</evidence>
<name>A5UN90_METS3</name>
<dbReference type="GO" id="GO:0022904">
    <property type="term" value="P:respiratory electron transport chain"/>
    <property type="evidence" value="ECO:0007669"/>
    <property type="project" value="TreeGrafter"/>
</dbReference>
<accession>A5UN90</accession>
<keyword evidence="1" id="KW-0004">4Fe-4S</keyword>
<dbReference type="SMART" id="SM00926">
    <property type="entry name" value="Molybdop_Fe4S4"/>
    <property type="match status" value="1"/>
</dbReference>
<dbReference type="HOGENOM" id="CLU_039904_0_0_2"/>
<dbReference type="GO" id="GO:0016020">
    <property type="term" value="C:membrane"/>
    <property type="evidence" value="ECO:0007669"/>
    <property type="project" value="TreeGrafter"/>
</dbReference>
<keyword evidence="4" id="KW-0408">Iron</keyword>
<dbReference type="InterPro" id="IPR006656">
    <property type="entry name" value="Mopterin_OxRdtase"/>
</dbReference>
<evidence type="ECO:0000313" key="7">
    <source>
        <dbReference type="EMBL" id="ABQ87668.1"/>
    </source>
</evidence>
<proteinExistence type="predicted"/>
<dbReference type="PANTHER" id="PTHR43105:SF14">
    <property type="entry name" value="FORMATE DEHYDROGENASE H"/>
    <property type="match status" value="1"/>
</dbReference>
<dbReference type="InterPro" id="IPR050123">
    <property type="entry name" value="Prok_molybdopt-oxidoreductase"/>
</dbReference>
<organism evidence="7 8">
    <name type="scientific">Methanobrevibacter smithii (strain ATCC 35061 / DSM 861 / OCM 144 / PS)</name>
    <dbReference type="NCBI Taxonomy" id="420247"/>
    <lineage>
        <taxon>Archaea</taxon>
        <taxon>Methanobacteriati</taxon>
        <taxon>Methanobacteriota</taxon>
        <taxon>Methanomada group</taxon>
        <taxon>Methanobacteria</taxon>
        <taxon>Methanobacteriales</taxon>
        <taxon>Methanobacteriaceae</taxon>
        <taxon>Methanobrevibacter</taxon>
    </lineage>
</organism>
<dbReference type="Pfam" id="PF04879">
    <property type="entry name" value="Molybdop_Fe4S4"/>
    <property type="match status" value="1"/>
</dbReference>
<dbReference type="PANTHER" id="PTHR43105">
    <property type="entry name" value="RESPIRATORY NITRATE REDUCTASE"/>
    <property type="match status" value="1"/>
</dbReference>
<dbReference type="Pfam" id="PF00384">
    <property type="entry name" value="Molybdopterin"/>
    <property type="match status" value="1"/>
</dbReference>
<evidence type="ECO:0000256" key="3">
    <source>
        <dbReference type="ARBA" id="ARBA00023002"/>
    </source>
</evidence>
<feature type="domain" description="4Fe-4S Mo/W bis-MGD-type" evidence="6">
    <location>
        <begin position="2"/>
        <end position="58"/>
    </location>
</feature>
<dbReference type="Gene3D" id="3.40.50.740">
    <property type="match status" value="1"/>
</dbReference>
<dbReference type="GO" id="GO:0046872">
    <property type="term" value="F:metal ion binding"/>
    <property type="evidence" value="ECO:0007669"/>
    <property type="project" value="UniProtKB-KW"/>
</dbReference>
<dbReference type="Gene3D" id="3.30.200.210">
    <property type="match status" value="1"/>
</dbReference>
<dbReference type="eggNOG" id="arCOG04862">
    <property type="taxonomic scope" value="Archaea"/>
</dbReference>
<evidence type="ECO:0000259" key="6">
    <source>
        <dbReference type="PROSITE" id="PS51669"/>
    </source>
</evidence>
<evidence type="ECO:0000313" key="8">
    <source>
        <dbReference type="Proteomes" id="UP000001992"/>
    </source>
</evidence>